<sequence>MLRFARPLRQALKTTTGIHGIGVHPDPLPALRKTYESTLSVLAQMPSHAVYRQGIWLPSGVHPDPLPALRKTYESTLSVLAQMPSHAVYRQGTEALVKHRLDLIEKAKGDAAHVEKALDEGQIEEVLMTAEDELSLASKMLEWKPWEPLEVKPAPGQWEYVRD</sequence>
<reference evidence="9" key="1">
    <citation type="submission" date="2021-01" db="EMBL/GenBank/DDBJ databases">
        <authorList>
            <person name="Kaushik A."/>
        </authorList>
    </citation>
    <scope>NUCLEOTIDE SEQUENCE</scope>
    <source>
        <strain evidence="9">AG4-RS23</strain>
    </source>
</reference>
<protein>
    <recommendedName>
        <fullName evidence="11">NADH dehydrogenase (Ubiquinone) 1 alpha subcomplex 5</fullName>
    </recommendedName>
</protein>
<accession>A0A8H3D6K7</accession>
<evidence type="ECO:0000256" key="6">
    <source>
        <dbReference type="ARBA" id="ARBA00022982"/>
    </source>
</evidence>
<keyword evidence="4" id="KW-0679">Respiratory chain</keyword>
<dbReference type="PANTHER" id="PTHR12653:SF0">
    <property type="entry name" value="NADH DEHYDROGENASE [UBIQUINONE] 1 ALPHA SUBCOMPLEX SUBUNIT 5"/>
    <property type="match status" value="1"/>
</dbReference>
<evidence type="ECO:0000256" key="4">
    <source>
        <dbReference type="ARBA" id="ARBA00022660"/>
    </source>
</evidence>
<evidence type="ECO:0000256" key="1">
    <source>
        <dbReference type="ARBA" id="ARBA00004443"/>
    </source>
</evidence>
<keyword evidence="7" id="KW-0496">Mitochondrion</keyword>
<evidence type="ECO:0000256" key="8">
    <source>
        <dbReference type="ARBA" id="ARBA00023136"/>
    </source>
</evidence>
<evidence type="ECO:0000256" key="3">
    <source>
        <dbReference type="ARBA" id="ARBA00022448"/>
    </source>
</evidence>
<proteinExistence type="inferred from homology"/>
<evidence type="ECO:0008006" key="11">
    <source>
        <dbReference type="Google" id="ProtNLM"/>
    </source>
</evidence>
<keyword evidence="8" id="KW-0472">Membrane</keyword>
<dbReference type="InterPro" id="IPR006806">
    <property type="entry name" value="NDUFA5"/>
</dbReference>
<organism evidence="9 10">
    <name type="scientific">Rhizoctonia solani</name>
    <dbReference type="NCBI Taxonomy" id="456999"/>
    <lineage>
        <taxon>Eukaryota</taxon>
        <taxon>Fungi</taxon>
        <taxon>Dikarya</taxon>
        <taxon>Basidiomycota</taxon>
        <taxon>Agaricomycotina</taxon>
        <taxon>Agaricomycetes</taxon>
        <taxon>Cantharellales</taxon>
        <taxon>Ceratobasidiaceae</taxon>
        <taxon>Rhizoctonia</taxon>
    </lineage>
</organism>
<dbReference type="Proteomes" id="UP000663861">
    <property type="component" value="Unassembled WGS sequence"/>
</dbReference>
<comment type="subcellular location">
    <subcellularLocation>
        <location evidence="1">Mitochondrion inner membrane</location>
        <topology evidence="1">Peripheral membrane protein</topology>
        <orientation evidence="1">Matrix side</orientation>
    </subcellularLocation>
</comment>
<keyword evidence="3" id="KW-0813">Transport</keyword>
<keyword evidence="6" id="KW-0249">Electron transport</keyword>
<dbReference type="EMBL" id="CAJMWY010003982">
    <property type="protein sequence ID" value="CAE6513032.1"/>
    <property type="molecule type" value="Genomic_DNA"/>
</dbReference>
<gene>
    <name evidence="9" type="ORF">RDB_LOCUS141418</name>
</gene>
<dbReference type="AlphaFoldDB" id="A0A8H3D6K7"/>
<evidence type="ECO:0000313" key="10">
    <source>
        <dbReference type="Proteomes" id="UP000663861"/>
    </source>
</evidence>
<comment type="similarity">
    <text evidence="2">Belongs to the complex I NDUFA5 subunit family.</text>
</comment>
<evidence type="ECO:0000256" key="2">
    <source>
        <dbReference type="ARBA" id="ARBA00010261"/>
    </source>
</evidence>
<dbReference type="Pfam" id="PF04716">
    <property type="entry name" value="ETC_C1_NDUFA5"/>
    <property type="match status" value="2"/>
</dbReference>
<comment type="caution">
    <text evidence="9">The sequence shown here is derived from an EMBL/GenBank/DDBJ whole genome shotgun (WGS) entry which is preliminary data.</text>
</comment>
<evidence type="ECO:0000313" key="9">
    <source>
        <dbReference type="EMBL" id="CAE6513032.1"/>
    </source>
</evidence>
<dbReference type="PANTHER" id="PTHR12653">
    <property type="entry name" value="NADH-UBIQUINONE OXIDOREDUCTASE 13 KD-B SUBUNIT"/>
    <property type="match status" value="1"/>
</dbReference>
<name>A0A8H3D6K7_9AGAM</name>
<keyword evidence="5" id="KW-0999">Mitochondrion inner membrane</keyword>
<dbReference type="GO" id="GO:0005743">
    <property type="term" value="C:mitochondrial inner membrane"/>
    <property type="evidence" value="ECO:0007669"/>
    <property type="project" value="UniProtKB-SubCell"/>
</dbReference>
<evidence type="ECO:0000256" key="7">
    <source>
        <dbReference type="ARBA" id="ARBA00023128"/>
    </source>
</evidence>
<evidence type="ECO:0000256" key="5">
    <source>
        <dbReference type="ARBA" id="ARBA00022792"/>
    </source>
</evidence>
<dbReference type="GO" id="GO:0022904">
    <property type="term" value="P:respiratory electron transport chain"/>
    <property type="evidence" value="ECO:0007669"/>
    <property type="project" value="InterPro"/>
</dbReference>